<reference evidence="1 2" key="1">
    <citation type="journal article" date="2015" name="Nature">
        <title>rRNA introns, odd ribosomes, and small enigmatic genomes across a large radiation of phyla.</title>
        <authorList>
            <person name="Brown C.T."/>
            <person name="Hug L.A."/>
            <person name="Thomas B.C."/>
            <person name="Sharon I."/>
            <person name="Castelle C.J."/>
            <person name="Singh A."/>
            <person name="Wilkins M.J."/>
            <person name="Williams K.H."/>
            <person name="Banfield J.F."/>
        </authorList>
    </citation>
    <scope>NUCLEOTIDE SEQUENCE [LARGE SCALE GENOMIC DNA]</scope>
</reference>
<protein>
    <submittedName>
        <fullName evidence="1">Uncharacterized protein</fullName>
    </submittedName>
</protein>
<dbReference type="Proteomes" id="UP000034705">
    <property type="component" value="Unassembled WGS sequence"/>
</dbReference>
<accession>A0A0G1PIC3</accession>
<name>A0A0G1PIC3_9BACT</name>
<comment type="caution">
    <text evidence="1">The sequence shown here is derived from an EMBL/GenBank/DDBJ whole genome shotgun (WGS) entry which is preliminary data.</text>
</comment>
<organism evidence="1 2">
    <name type="scientific">Candidatus Uhrbacteria bacterium GW2011_GWF2_46_218</name>
    <dbReference type="NCBI Taxonomy" id="1619001"/>
    <lineage>
        <taxon>Bacteria</taxon>
        <taxon>Candidatus Uhriibacteriota</taxon>
    </lineage>
</organism>
<dbReference type="AlphaFoldDB" id="A0A0G1PIC3"/>
<proteinExistence type="predicted"/>
<evidence type="ECO:0000313" key="2">
    <source>
        <dbReference type="Proteomes" id="UP000034705"/>
    </source>
</evidence>
<dbReference type="EMBL" id="LCMG01000015">
    <property type="protein sequence ID" value="KKU32549.1"/>
    <property type="molecule type" value="Genomic_DNA"/>
</dbReference>
<gene>
    <name evidence="1" type="ORF">UX45_C0015G0011</name>
</gene>
<evidence type="ECO:0000313" key="1">
    <source>
        <dbReference type="EMBL" id="KKU32549.1"/>
    </source>
</evidence>
<sequence length="222" mass="25371">MHPFLFEAFEFLRLLHDLPASRTHAEFALEETKDGYRLIWFGRRDPDFEKEWISLVTTAGFSVINGERWRNRYVTWQRRGKKEMIPFPLMRIGIPRTFPTSVDWKRIAFLSGIPLDFACHPHLFSLLDHVDLRGVNANTLSPWTVAEKGTKVTADIRGMRPLRSCILAGLDLASSTLDSDQVEQLVVWVERNPHHASMYGQAVLSPLASAEQKARLASLTTL</sequence>